<dbReference type="EMBL" id="JBHUFP010000027">
    <property type="protein sequence ID" value="MFD1807019.1"/>
    <property type="molecule type" value="Genomic_DNA"/>
</dbReference>
<protein>
    <submittedName>
        <fullName evidence="2">DUF2167 domain-containing protein</fullName>
    </submittedName>
</protein>
<reference evidence="3" key="1">
    <citation type="journal article" date="2019" name="Int. J. Syst. Evol. Microbiol.">
        <title>The Global Catalogue of Microorganisms (GCM) 10K type strain sequencing project: providing services to taxonomists for standard genome sequencing and annotation.</title>
        <authorList>
            <consortium name="The Broad Institute Genomics Platform"/>
            <consortium name="The Broad Institute Genome Sequencing Center for Infectious Disease"/>
            <person name="Wu L."/>
            <person name="Ma J."/>
        </authorList>
    </citation>
    <scope>NUCLEOTIDE SEQUENCE [LARGE SCALE GENOMIC DNA]</scope>
    <source>
        <strain evidence="3">CCM 7950</strain>
    </source>
</reference>
<sequence>MFRALGQIFTKLTALLLLVFSVNTMVVAETAESKQKLDEIERLLFIHGTEGPVKFPLPGGVFDLPSDMVLLPGFYANQFMELIGNNANIGRLAIVMKKDDPSWIFDIVYSDIGYISDKEAKTWDIDALFEKLREGDKERNEIRREKGAAEIDTLGWVKKPIYDDKKHHLVWAINLKPIGPNVEEGASNIVNYNAYLLSRIGYIGLSFLTEESTFESEQAIAEELRERIHFNKGEGYEDFTLGKDKVAWFGISTLVSGTFGQKSSLFTERDKFFLLVAMIIIAVVLFAVIAFKRLLRRKALISSNSHDTVQ</sequence>
<organism evidence="2 3">
    <name type="scientific">Pasteurella oralis</name>
    <dbReference type="NCBI Taxonomy" id="1071947"/>
    <lineage>
        <taxon>Bacteria</taxon>
        <taxon>Pseudomonadati</taxon>
        <taxon>Pseudomonadota</taxon>
        <taxon>Gammaproteobacteria</taxon>
        <taxon>Pasteurellales</taxon>
        <taxon>Pasteurellaceae</taxon>
        <taxon>Pasteurella</taxon>
    </lineage>
</organism>
<accession>A0ABW4NWP8</accession>
<keyword evidence="3" id="KW-1185">Reference proteome</keyword>
<dbReference type="RefSeq" id="WP_379099922.1">
    <property type="nucleotide sequence ID" value="NZ_JBHUFP010000027.1"/>
</dbReference>
<dbReference type="Pfam" id="PF09935">
    <property type="entry name" value="DUF2167"/>
    <property type="match status" value="1"/>
</dbReference>
<dbReference type="Proteomes" id="UP001597420">
    <property type="component" value="Unassembled WGS sequence"/>
</dbReference>
<name>A0ABW4NWP8_9PAST</name>
<feature type="transmembrane region" description="Helical" evidence="1">
    <location>
        <begin position="272"/>
        <end position="291"/>
    </location>
</feature>
<gene>
    <name evidence="2" type="ORF">ACFSAV_11670</name>
</gene>
<proteinExistence type="predicted"/>
<keyword evidence="1" id="KW-0812">Transmembrane</keyword>
<evidence type="ECO:0000313" key="3">
    <source>
        <dbReference type="Proteomes" id="UP001597420"/>
    </source>
</evidence>
<keyword evidence="1" id="KW-0472">Membrane</keyword>
<evidence type="ECO:0000256" key="1">
    <source>
        <dbReference type="SAM" id="Phobius"/>
    </source>
</evidence>
<dbReference type="InterPro" id="IPR018682">
    <property type="entry name" value="DUF2167_membr"/>
</dbReference>
<comment type="caution">
    <text evidence="2">The sequence shown here is derived from an EMBL/GenBank/DDBJ whole genome shotgun (WGS) entry which is preliminary data.</text>
</comment>
<keyword evidence="1" id="KW-1133">Transmembrane helix</keyword>
<evidence type="ECO:0000313" key="2">
    <source>
        <dbReference type="EMBL" id="MFD1807019.1"/>
    </source>
</evidence>